<dbReference type="OrthoDB" id="2535105at2759"/>
<evidence type="ECO:0000313" key="3">
    <source>
        <dbReference type="EMBL" id="KZS94806.1"/>
    </source>
</evidence>
<feature type="transmembrane region" description="Helical" evidence="1">
    <location>
        <begin position="12"/>
        <end position="36"/>
    </location>
</feature>
<reference evidence="3 4" key="1">
    <citation type="journal article" date="2016" name="Mol. Biol. Evol.">
        <title>Comparative Genomics of Early-Diverging Mushroom-Forming Fungi Provides Insights into the Origins of Lignocellulose Decay Capabilities.</title>
        <authorList>
            <person name="Nagy L.G."/>
            <person name="Riley R."/>
            <person name="Tritt A."/>
            <person name="Adam C."/>
            <person name="Daum C."/>
            <person name="Floudas D."/>
            <person name="Sun H."/>
            <person name="Yadav J.S."/>
            <person name="Pangilinan J."/>
            <person name="Larsson K.H."/>
            <person name="Matsuura K."/>
            <person name="Barry K."/>
            <person name="Labutti K."/>
            <person name="Kuo R."/>
            <person name="Ohm R.A."/>
            <person name="Bhattacharya S.S."/>
            <person name="Shirouzu T."/>
            <person name="Yoshinaga Y."/>
            <person name="Martin F.M."/>
            <person name="Grigoriev I.V."/>
            <person name="Hibbett D.S."/>
        </authorList>
    </citation>
    <scope>NUCLEOTIDE SEQUENCE [LARGE SCALE GENOMIC DNA]</scope>
    <source>
        <strain evidence="3 4">HHB9708</strain>
    </source>
</reference>
<organism evidence="3 4">
    <name type="scientific">Sistotremastrum niveocremeum HHB9708</name>
    <dbReference type="NCBI Taxonomy" id="1314777"/>
    <lineage>
        <taxon>Eukaryota</taxon>
        <taxon>Fungi</taxon>
        <taxon>Dikarya</taxon>
        <taxon>Basidiomycota</taxon>
        <taxon>Agaricomycotina</taxon>
        <taxon>Agaricomycetes</taxon>
        <taxon>Sistotremastrales</taxon>
        <taxon>Sistotremastraceae</taxon>
        <taxon>Sertulicium</taxon>
        <taxon>Sertulicium niveocremeum</taxon>
    </lineage>
</organism>
<evidence type="ECO:0000256" key="1">
    <source>
        <dbReference type="SAM" id="Phobius"/>
    </source>
</evidence>
<dbReference type="EMBL" id="KV419403">
    <property type="protein sequence ID" value="KZS94806.1"/>
    <property type="molecule type" value="Genomic_DNA"/>
</dbReference>
<feature type="transmembrane region" description="Helical" evidence="1">
    <location>
        <begin position="181"/>
        <end position="201"/>
    </location>
</feature>
<dbReference type="PANTHER" id="PTHR40465">
    <property type="entry name" value="CHROMOSOME 1, WHOLE GENOME SHOTGUN SEQUENCE"/>
    <property type="match status" value="1"/>
</dbReference>
<protein>
    <recommendedName>
        <fullName evidence="2">DUF6534 domain-containing protein</fullName>
    </recommendedName>
</protein>
<feature type="domain" description="DUF6534" evidence="2">
    <location>
        <begin position="169"/>
        <end position="231"/>
    </location>
</feature>
<keyword evidence="1" id="KW-1133">Transmembrane helix</keyword>
<dbReference type="Proteomes" id="UP000076722">
    <property type="component" value="Unassembled WGS sequence"/>
</dbReference>
<name>A0A164W7P4_9AGAM</name>
<keyword evidence="1" id="KW-0472">Membrane</keyword>
<keyword evidence="4" id="KW-1185">Reference proteome</keyword>
<feature type="transmembrane region" description="Helical" evidence="1">
    <location>
        <begin position="68"/>
        <end position="87"/>
    </location>
</feature>
<feature type="transmembrane region" description="Helical" evidence="1">
    <location>
        <begin position="99"/>
        <end position="121"/>
    </location>
</feature>
<dbReference type="PANTHER" id="PTHR40465:SF1">
    <property type="entry name" value="DUF6534 DOMAIN-CONTAINING PROTEIN"/>
    <property type="match status" value="1"/>
</dbReference>
<dbReference type="AlphaFoldDB" id="A0A164W7P4"/>
<dbReference type="InterPro" id="IPR045339">
    <property type="entry name" value="DUF6534"/>
</dbReference>
<evidence type="ECO:0000313" key="4">
    <source>
        <dbReference type="Proteomes" id="UP000076722"/>
    </source>
</evidence>
<dbReference type="STRING" id="1314777.A0A164W7P4"/>
<proteinExistence type="predicted"/>
<sequence>MESTSIAATQGVLLIGVLASSMLFGFTSFQTLFYFQTSVQDSFVLRILISSLWVLETLHVAFTWHLSYYYLIHNFGDVLALGVAIWYGTRFDHTHLQSLIFWTSRSICLTIAVTALIKFLFDAFFVFRIYLPDVVPGYAHFWYAAQPLIDVHLMFVTVGFNQPWTICIRTNRLLDALVQYSIQNGITIVIVDALVLSFFVFLKRSYAYIAVYQLLSNIYANSLLATLNSRARLGLQSQGVAYTLEPITAIPERPMPLGFVIKSFTNLGLHGAGSDTRSSVAEDSVKIPYLEADLSLKP</sequence>
<accession>A0A164W7P4</accession>
<dbReference type="Pfam" id="PF20152">
    <property type="entry name" value="DUF6534"/>
    <property type="match status" value="1"/>
</dbReference>
<keyword evidence="1" id="KW-0812">Transmembrane</keyword>
<evidence type="ECO:0000259" key="2">
    <source>
        <dbReference type="Pfam" id="PF20152"/>
    </source>
</evidence>
<gene>
    <name evidence="3" type="ORF">SISNIDRAFT_484337</name>
</gene>